<accession>A0A392U5G4</accession>
<evidence type="ECO:0000313" key="1">
    <source>
        <dbReference type="EMBL" id="MCI68602.1"/>
    </source>
</evidence>
<organism evidence="1 2">
    <name type="scientific">Trifolium medium</name>
    <dbReference type="NCBI Taxonomy" id="97028"/>
    <lineage>
        <taxon>Eukaryota</taxon>
        <taxon>Viridiplantae</taxon>
        <taxon>Streptophyta</taxon>
        <taxon>Embryophyta</taxon>
        <taxon>Tracheophyta</taxon>
        <taxon>Spermatophyta</taxon>
        <taxon>Magnoliopsida</taxon>
        <taxon>eudicotyledons</taxon>
        <taxon>Gunneridae</taxon>
        <taxon>Pentapetalae</taxon>
        <taxon>rosids</taxon>
        <taxon>fabids</taxon>
        <taxon>Fabales</taxon>
        <taxon>Fabaceae</taxon>
        <taxon>Papilionoideae</taxon>
        <taxon>50 kb inversion clade</taxon>
        <taxon>NPAAA clade</taxon>
        <taxon>Hologalegina</taxon>
        <taxon>IRL clade</taxon>
        <taxon>Trifolieae</taxon>
        <taxon>Trifolium</taxon>
    </lineage>
</organism>
<evidence type="ECO:0000313" key="2">
    <source>
        <dbReference type="Proteomes" id="UP000265520"/>
    </source>
</evidence>
<dbReference type="EMBL" id="LXQA010739396">
    <property type="protein sequence ID" value="MCI68602.1"/>
    <property type="molecule type" value="Genomic_DNA"/>
</dbReference>
<protein>
    <submittedName>
        <fullName evidence="1">Uncharacterized protein</fullName>
    </submittedName>
</protein>
<comment type="caution">
    <text evidence="1">The sequence shown here is derived from an EMBL/GenBank/DDBJ whole genome shotgun (WGS) entry which is preliminary data.</text>
</comment>
<dbReference type="AlphaFoldDB" id="A0A392U5G4"/>
<sequence>MPPIQRLFNVTSLTHLVSVYSSMQNIVSFCVGTIPPS</sequence>
<name>A0A392U5G4_9FABA</name>
<reference evidence="1 2" key="1">
    <citation type="journal article" date="2018" name="Front. Plant Sci.">
        <title>Red Clover (Trifolium pratense) and Zigzag Clover (T. medium) - A Picture of Genomic Similarities and Differences.</title>
        <authorList>
            <person name="Dluhosova J."/>
            <person name="Istvanek J."/>
            <person name="Nedelnik J."/>
            <person name="Repkova J."/>
        </authorList>
    </citation>
    <scope>NUCLEOTIDE SEQUENCE [LARGE SCALE GENOMIC DNA]</scope>
    <source>
        <strain evidence="2">cv. 10/8</strain>
        <tissue evidence="1">Leaf</tissue>
    </source>
</reference>
<dbReference type="Proteomes" id="UP000265520">
    <property type="component" value="Unassembled WGS sequence"/>
</dbReference>
<proteinExistence type="predicted"/>
<keyword evidence="2" id="KW-1185">Reference proteome</keyword>